<dbReference type="EMBL" id="CAJVPI010006538">
    <property type="protein sequence ID" value="CAG8679194.1"/>
    <property type="molecule type" value="Genomic_DNA"/>
</dbReference>
<dbReference type="AlphaFoldDB" id="A0A9N9HDE0"/>
<evidence type="ECO:0000256" key="1">
    <source>
        <dbReference type="SAM" id="MobiDB-lite"/>
    </source>
</evidence>
<accession>A0A9N9HDE0</accession>
<dbReference type="OrthoDB" id="2328754at2759"/>
<evidence type="ECO:0000313" key="3">
    <source>
        <dbReference type="Proteomes" id="UP000789739"/>
    </source>
</evidence>
<gene>
    <name evidence="2" type="ORF">PBRASI_LOCUS11711</name>
</gene>
<organism evidence="2 3">
    <name type="scientific">Paraglomus brasilianum</name>
    <dbReference type="NCBI Taxonomy" id="144538"/>
    <lineage>
        <taxon>Eukaryota</taxon>
        <taxon>Fungi</taxon>
        <taxon>Fungi incertae sedis</taxon>
        <taxon>Mucoromycota</taxon>
        <taxon>Glomeromycotina</taxon>
        <taxon>Glomeromycetes</taxon>
        <taxon>Paraglomerales</taxon>
        <taxon>Paraglomeraceae</taxon>
        <taxon>Paraglomus</taxon>
    </lineage>
</organism>
<feature type="region of interest" description="Disordered" evidence="1">
    <location>
        <begin position="93"/>
        <end position="112"/>
    </location>
</feature>
<dbReference type="Proteomes" id="UP000789739">
    <property type="component" value="Unassembled WGS sequence"/>
</dbReference>
<feature type="non-terminal residue" evidence="2">
    <location>
        <position position="1"/>
    </location>
</feature>
<comment type="caution">
    <text evidence="2">The sequence shown here is derived from an EMBL/GenBank/DDBJ whole genome shotgun (WGS) entry which is preliminary data.</text>
</comment>
<reference evidence="2" key="1">
    <citation type="submission" date="2021-06" db="EMBL/GenBank/DDBJ databases">
        <authorList>
            <person name="Kallberg Y."/>
            <person name="Tangrot J."/>
            <person name="Rosling A."/>
        </authorList>
    </citation>
    <scope>NUCLEOTIDE SEQUENCE</scope>
    <source>
        <strain evidence="2">BR232B</strain>
    </source>
</reference>
<keyword evidence="3" id="KW-1185">Reference proteome</keyword>
<protein>
    <submittedName>
        <fullName evidence="2">6910_t:CDS:1</fullName>
    </submittedName>
</protein>
<proteinExistence type="predicted"/>
<sequence length="139" mass="15732">VKSKPLDMLRDKYPMSNTRFYRIWKGKEVCTNTWNSSLANPGNDIPISVVVGEKKKRKSKSKSTRISDQPFINKDLDAVTSSLCKTEKIGRISEAKKETTPPVTSQETEDVLELHKRNQKDIEKIRASGRTLVSKLSVP</sequence>
<evidence type="ECO:0000313" key="2">
    <source>
        <dbReference type="EMBL" id="CAG8679194.1"/>
    </source>
</evidence>
<name>A0A9N9HDE0_9GLOM</name>